<name>A0ABN3KHR3_9ACTN</name>
<feature type="region of interest" description="Disordered" evidence="1">
    <location>
        <begin position="492"/>
        <end position="528"/>
    </location>
</feature>
<sequence>MRRIWLRGLVGGTGVLALTGTSTLLMASPAVAAIDNNSNASAMASALAGPGTDVVGAGFESLPGAAANGFGDSALSNFPTNGSTFTILTSGNAASADDPNSEGDKTTDLSGGNVRGNTDFDVSVFKVDLQVPETANCLSFDFQFYSEEYPEWVGSPFNDAFIAELDNSNWTTAGSEISAPNNFAFDADNDVVSVNAVGLGGFSAENAAGTTYDGATPLLSAAKQVTPGAHTLYLSIFDQGDRILDSATFVDNLRTGFVPDPETQCRSGAQPKTYQLDLSPAEATMDTGTDHTVTATLGEIGAESPAVPDAPILFQTSGAHAVSGSDTTDAAGKATFTYTGTTVGVDSISACYDIDGNGACGANEPFASAKATWKNTPPENDPGGPYSGAEGSAIALDATASDVNGDPLTHKWTYEPVSGVDAGAACAFGDDSALKTTVTCTDDGEYRLKLTTDDGVNSPVFNTADLTVTNAAPSIGGVSTPVDPVAVGTPVSLEADYTDPGANDTHTASVDWGDGSTSDPTATGGEVDGSHTYTAAGIYTICLTVTDDDGASDKKCSPNYVVVYDPTAGFVTGGGWIDVPEGSYPADPSVSGPGRFGFVSKYQKGATTPNGQTQFQFKAGSMNFHSTSYDWLVVSGSKAIYKGTGTINGEGGYRFLVSVVDADKNGGSDTYRIKIWDTDSDIVVFDNQPGATDDAAATTAISQGSIVIHS</sequence>
<feature type="chain" id="PRO_5046137041" description="PKD domain-containing protein" evidence="2">
    <location>
        <begin position="33"/>
        <end position="710"/>
    </location>
</feature>
<feature type="signal peptide" evidence="2">
    <location>
        <begin position="1"/>
        <end position="32"/>
    </location>
</feature>
<proteinExistence type="predicted"/>
<evidence type="ECO:0000313" key="5">
    <source>
        <dbReference type="Proteomes" id="UP001501638"/>
    </source>
</evidence>
<dbReference type="InterPro" id="IPR000601">
    <property type="entry name" value="PKD_dom"/>
</dbReference>
<dbReference type="InterPro" id="IPR049804">
    <property type="entry name" value="Choice_anch_L"/>
</dbReference>
<feature type="domain" description="PKD" evidence="3">
    <location>
        <begin position="511"/>
        <end position="552"/>
    </location>
</feature>
<dbReference type="Gene3D" id="2.60.40.10">
    <property type="entry name" value="Immunoglobulins"/>
    <property type="match status" value="3"/>
</dbReference>
<evidence type="ECO:0000313" key="4">
    <source>
        <dbReference type="EMBL" id="GAA2460224.1"/>
    </source>
</evidence>
<dbReference type="InterPro" id="IPR013783">
    <property type="entry name" value="Ig-like_fold"/>
</dbReference>
<dbReference type="InterPro" id="IPR035986">
    <property type="entry name" value="PKD_dom_sf"/>
</dbReference>
<organism evidence="4 5">
    <name type="scientific">Streptomyces macrosporus</name>
    <dbReference type="NCBI Taxonomy" id="44032"/>
    <lineage>
        <taxon>Bacteria</taxon>
        <taxon>Bacillati</taxon>
        <taxon>Actinomycetota</taxon>
        <taxon>Actinomycetes</taxon>
        <taxon>Kitasatosporales</taxon>
        <taxon>Streptomycetaceae</taxon>
        <taxon>Streptomyces</taxon>
    </lineage>
</organism>
<dbReference type="PROSITE" id="PS50093">
    <property type="entry name" value="PKD"/>
    <property type="match status" value="1"/>
</dbReference>
<dbReference type="Pfam" id="PF18911">
    <property type="entry name" value="PKD_4"/>
    <property type="match status" value="1"/>
</dbReference>
<evidence type="ECO:0000256" key="2">
    <source>
        <dbReference type="SAM" id="SignalP"/>
    </source>
</evidence>
<comment type="caution">
    <text evidence="4">The sequence shown here is derived from an EMBL/GenBank/DDBJ whole genome shotgun (WGS) entry which is preliminary data.</text>
</comment>
<accession>A0ABN3KHR3</accession>
<dbReference type="NCBIfam" id="NF038133">
    <property type="entry name" value="choice_anch_L"/>
    <property type="match status" value="1"/>
</dbReference>
<evidence type="ECO:0000259" key="3">
    <source>
        <dbReference type="PROSITE" id="PS50093"/>
    </source>
</evidence>
<dbReference type="SUPFAM" id="SSF49299">
    <property type="entry name" value="PKD domain"/>
    <property type="match status" value="1"/>
</dbReference>
<dbReference type="RefSeq" id="WP_344327626.1">
    <property type="nucleotide sequence ID" value="NZ_BAAASZ010000035.1"/>
</dbReference>
<dbReference type="EMBL" id="BAAASZ010000035">
    <property type="protein sequence ID" value="GAA2460224.1"/>
    <property type="molecule type" value="Genomic_DNA"/>
</dbReference>
<feature type="region of interest" description="Disordered" evidence="1">
    <location>
        <begin position="89"/>
        <end position="112"/>
    </location>
</feature>
<keyword evidence="2" id="KW-0732">Signal</keyword>
<evidence type="ECO:0000256" key="1">
    <source>
        <dbReference type="SAM" id="MobiDB-lite"/>
    </source>
</evidence>
<gene>
    <name evidence="4" type="ORF">GCM10010405_50680</name>
</gene>
<protein>
    <recommendedName>
        <fullName evidence="3">PKD domain-containing protein</fullName>
    </recommendedName>
</protein>
<reference evidence="4 5" key="1">
    <citation type="journal article" date="2019" name="Int. J. Syst. Evol. Microbiol.">
        <title>The Global Catalogue of Microorganisms (GCM) 10K type strain sequencing project: providing services to taxonomists for standard genome sequencing and annotation.</title>
        <authorList>
            <consortium name="The Broad Institute Genomics Platform"/>
            <consortium name="The Broad Institute Genome Sequencing Center for Infectious Disease"/>
            <person name="Wu L."/>
            <person name="Ma J."/>
        </authorList>
    </citation>
    <scope>NUCLEOTIDE SEQUENCE [LARGE SCALE GENOMIC DNA]</scope>
    <source>
        <strain evidence="4 5">JCM 6305</strain>
    </source>
</reference>
<keyword evidence="5" id="KW-1185">Reference proteome</keyword>
<dbReference type="InterPro" id="IPR008964">
    <property type="entry name" value="Invasin/intimin_cell_adhesion"/>
</dbReference>
<dbReference type="Proteomes" id="UP001501638">
    <property type="component" value="Unassembled WGS sequence"/>
</dbReference>
<dbReference type="SUPFAM" id="SSF49373">
    <property type="entry name" value="Invasin/intimin cell-adhesion fragments"/>
    <property type="match status" value="1"/>
</dbReference>
<dbReference type="CDD" id="cd00146">
    <property type="entry name" value="PKD"/>
    <property type="match status" value="1"/>
</dbReference>